<accession>A0A8H6HVY9</accession>
<dbReference type="InterPro" id="IPR045340">
    <property type="entry name" value="DUF6533"/>
</dbReference>
<feature type="domain" description="DUF6533" evidence="2">
    <location>
        <begin position="23"/>
        <end position="68"/>
    </location>
</feature>
<feature type="transmembrane region" description="Helical" evidence="1">
    <location>
        <begin position="57"/>
        <end position="79"/>
    </location>
</feature>
<protein>
    <recommendedName>
        <fullName evidence="2">DUF6533 domain-containing protein</fullName>
    </recommendedName>
</protein>
<dbReference type="EMBL" id="JACGCI010000037">
    <property type="protein sequence ID" value="KAF6753895.1"/>
    <property type="molecule type" value="Genomic_DNA"/>
</dbReference>
<evidence type="ECO:0000313" key="3">
    <source>
        <dbReference type="EMBL" id="KAF6753895.1"/>
    </source>
</evidence>
<sequence length="333" mass="36822">MGVYADDTVDLASRVLQRITKDYISIAFYSAYLYHSSTTLSEEISSIWSQTWRTGKVLFLFIRYGVILLVAQSILGMELRIQTVLSPQVCRGLYLSNNVVLRATGIASEMVVLLCLHALLGAKKRYLALLMTLYTGLTLGGLIPQYKYLGEISDASLISTFDRELGYACTWAVIPSDDAIQKLNATEYIAVVKSACTSALAIAVFYLRYRSQRGSLIRVVRRDSGLCIVLLTSTIRLGNAATNAFCPESTSYIPIAIFRGLQNIVVPILACRLLFNVRQRTAETSEMVVSTILFDPPIYLDDMSGDEGDLTEKSLKLNAARYSGLGRLEADEV</sequence>
<gene>
    <name evidence="3" type="ORF">DFP72DRAFT_900791</name>
</gene>
<dbReference type="Pfam" id="PF20151">
    <property type="entry name" value="DUF6533"/>
    <property type="match status" value="1"/>
</dbReference>
<dbReference type="Proteomes" id="UP000521943">
    <property type="component" value="Unassembled WGS sequence"/>
</dbReference>
<evidence type="ECO:0000256" key="1">
    <source>
        <dbReference type="SAM" id="Phobius"/>
    </source>
</evidence>
<proteinExistence type="predicted"/>
<comment type="caution">
    <text evidence="3">The sequence shown here is derived from an EMBL/GenBank/DDBJ whole genome shotgun (WGS) entry which is preliminary data.</text>
</comment>
<feature type="transmembrane region" description="Helical" evidence="1">
    <location>
        <begin position="188"/>
        <end position="207"/>
    </location>
</feature>
<evidence type="ECO:0000259" key="2">
    <source>
        <dbReference type="Pfam" id="PF20151"/>
    </source>
</evidence>
<organism evidence="3 4">
    <name type="scientific">Ephemerocybe angulata</name>
    <dbReference type="NCBI Taxonomy" id="980116"/>
    <lineage>
        <taxon>Eukaryota</taxon>
        <taxon>Fungi</taxon>
        <taxon>Dikarya</taxon>
        <taxon>Basidiomycota</taxon>
        <taxon>Agaricomycotina</taxon>
        <taxon>Agaricomycetes</taxon>
        <taxon>Agaricomycetidae</taxon>
        <taxon>Agaricales</taxon>
        <taxon>Agaricineae</taxon>
        <taxon>Psathyrellaceae</taxon>
        <taxon>Ephemerocybe</taxon>
    </lineage>
</organism>
<keyword evidence="1" id="KW-1133">Transmembrane helix</keyword>
<feature type="transmembrane region" description="Helical" evidence="1">
    <location>
        <begin position="127"/>
        <end position="146"/>
    </location>
</feature>
<dbReference type="OrthoDB" id="3104758at2759"/>
<dbReference type="AlphaFoldDB" id="A0A8H6HVY9"/>
<keyword evidence="1" id="KW-0472">Membrane</keyword>
<keyword evidence="4" id="KW-1185">Reference proteome</keyword>
<name>A0A8H6HVY9_9AGAR</name>
<reference evidence="3 4" key="1">
    <citation type="submission" date="2020-07" db="EMBL/GenBank/DDBJ databases">
        <title>Comparative genomics of pyrophilous fungi reveals a link between fire events and developmental genes.</title>
        <authorList>
            <consortium name="DOE Joint Genome Institute"/>
            <person name="Steindorff A.S."/>
            <person name="Carver A."/>
            <person name="Calhoun S."/>
            <person name="Stillman K."/>
            <person name="Liu H."/>
            <person name="Lipzen A."/>
            <person name="Pangilinan J."/>
            <person name="Labutti K."/>
            <person name="Bruns T.D."/>
            <person name="Grigoriev I.V."/>
        </authorList>
    </citation>
    <scope>NUCLEOTIDE SEQUENCE [LARGE SCALE GENOMIC DNA]</scope>
    <source>
        <strain evidence="3 4">CBS 144469</strain>
    </source>
</reference>
<keyword evidence="1" id="KW-0812">Transmembrane</keyword>
<evidence type="ECO:0000313" key="4">
    <source>
        <dbReference type="Proteomes" id="UP000521943"/>
    </source>
</evidence>
<feature type="transmembrane region" description="Helical" evidence="1">
    <location>
        <begin position="99"/>
        <end position="120"/>
    </location>
</feature>